<dbReference type="SUPFAM" id="SSF56219">
    <property type="entry name" value="DNase I-like"/>
    <property type="match status" value="1"/>
</dbReference>
<evidence type="ECO:0000313" key="2">
    <source>
        <dbReference type="Proteomes" id="UP001633002"/>
    </source>
</evidence>
<dbReference type="Proteomes" id="UP001633002">
    <property type="component" value="Unassembled WGS sequence"/>
</dbReference>
<name>A0ABD3GTR3_9MARC</name>
<keyword evidence="2" id="KW-1185">Reference proteome</keyword>
<reference evidence="1 2" key="1">
    <citation type="submission" date="2024-09" db="EMBL/GenBank/DDBJ databases">
        <title>Chromosome-scale assembly of Riccia sorocarpa.</title>
        <authorList>
            <person name="Paukszto L."/>
        </authorList>
    </citation>
    <scope>NUCLEOTIDE SEQUENCE [LARGE SCALE GENOMIC DNA]</scope>
    <source>
        <strain evidence="1">LP-2024</strain>
        <tissue evidence="1">Aerial parts of the thallus</tissue>
    </source>
</reference>
<gene>
    <name evidence="1" type="ORF">R1sor_000565</name>
</gene>
<dbReference type="InterPro" id="IPR036691">
    <property type="entry name" value="Endo/exonu/phosph_ase_sf"/>
</dbReference>
<evidence type="ECO:0000313" key="1">
    <source>
        <dbReference type="EMBL" id="KAL3682543.1"/>
    </source>
</evidence>
<protein>
    <recommendedName>
        <fullName evidence="3">Endonuclease/exonuclease/phosphatase domain-containing protein</fullName>
    </recommendedName>
</protein>
<organism evidence="1 2">
    <name type="scientific">Riccia sorocarpa</name>
    <dbReference type="NCBI Taxonomy" id="122646"/>
    <lineage>
        <taxon>Eukaryota</taxon>
        <taxon>Viridiplantae</taxon>
        <taxon>Streptophyta</taxon>
        <taxon>Embryophyta</taxon>
        <taxon>Marchantiophyta</taxon>
        <taxon>Marchantiopsida</taxon>
        <taxon>Marchantiidae</taxon>
        <taxon>Marchantiales</taxon>
        <taxon>Ricciaceae</taxon>
        <taxon>Riccia</taxon>
    </lineage>
</organism>
<dbReference type="AlphaFoldDB" id="A0ABD3GTR3"/>
<comment type="caution">
    <text evidence="1">The sequence shown here is derived from an EMBL/GenBank/DDBJ whole genome shotgun (WGS) entry which is preliminary data.</text>
</comment>
<dbReference type="EMBL" id="JBJQOH010000006">
    <property type="protein sequence ID" value="KAL3682543.1"/>
    <property type="molecule type" value="Genomic_DNA"/>
</dbReference>
<accession>A0ABD3GTR3</accession>
<proteinExistence type="predicted"/>
<dbReference type="Gene3D" id="3.60.10.10">
    <property type="entry name" value="Endonuclease/exonuclease/phosphatase"/>
    <property type="match status" value="1"/>
</dbReference>
<evidence type="ECO:0008006" key="3">
    <source>
        <dbReference type="Google" id="ProtNLM"/>
    </source>
</evidence>
<sequence>MWTQHKIKVCSWNLNGTAGDLRGRTIRHMMKTNYSTVDIFTLQELKTHEFALENTLKLMAEGGTVVVDYSGKGLGRCSGDLNMVEWGEDTNCYSPILKGNEALTWLDLKQEADLVDCYKETAHRKGPRFTRIHVKGNIVEMSRLDRIYLTNSGEWLEQIAQIQHDSKASTSDHCPVLVDLRLSEECADKRTWKTYLKVAVDEIKEDTVKAKGVAAWRNHPRHVTDPRIKWELAWRRVKSVVKEHRKEKKAKEISRADLEKILVEWQQKLIQDNTEENRSGYRIAEKMIKEKDTQEAKLWRLGSRVKWISEGDAPTKFFFSL</sequence>